<protein>
    <recommendedName>
        <fullName evidence="3">C2 domain-containing protein</fullName>
    </recommendedName>
</protein>
<evidence type="ECO:0000256" key="2">
    <source>
        <dbReference type="SAM" id="Phobius"/>
    </source>
</evidence>
<dbReference type="GO" id="GO:0035774">
    <property type="term" value="P:positive regulation of insulin secretion involved in cellular response to glucose stimulus"/>
    <property type="evidence" value="ECO:0007669"/>
    <property type="project" value="TreeGrafter"/>
</dbReference>
<dbReference type="InterPro" id="IPR000008">
    <property type="entry name" value="C2_dom"/>
</dbReference>
<keyword evidence="2" id="KW-0472">Membrane</keyword>
<dbReference type="InterPro" id="IPR040885">
    <property type="entry name" value="SMP_C2CD2L"/>
</dbReference>
<keyword evidence="5" id="KW-1185">Reference proteome</keyword>
<feature type="region of interest" description="Disordered" evidence="1">
    <location>
        <begin position="541"/>
        <end position="657"/>
    </location>
</feature>
<feature type="region of interest" description="Disordered" evidence="1">
    <location>
        <begin position="662"/>
        <end position="681"/>
    </location>
</feature>
<dbReference type="InterPro" id="IPR035892">
    <property type="entry name" value="C2_domain_sf"/>
</dbReference>
<dbReference type="PANTHER" id="PTHR21119">
    <property type="entry name" value="C2 DOMAIN-CONTAINING PROTEIN"/>
    <property type="match status" value="1"/>
</dbReference>
<feature type="domain" description="C2" evidence="3">
    <location>
        <begin position="267"/>
        <end position="389"/>
    </location>
</feature>
<reference evidence="4" key="1">
    <citation type="submission" date="2023-06" db="EMBL/GenBank/DDBJ databases">
        <title>Reference genome for the Northern bat (Eptesicus nilssonii), a most northern bat species.</title>
        <authorList>
            <person name="Laine V.N."/>
            <person name="Pulliainen A.T."/>
            <person name="Lilley T.M."/>
        </authorList>
    </citation>
    <scope>NUCLEOTIDE SEQUENCE</scope>
    <source>
        <strain evidence="4">BLF_Eptnil</strain>
        <tissue evidence="4">Kidney</tissue>
    </source>
</reference>
<feature type="transmembrane region" description="Helical" evidence="2">
    <location>
        <begin position="12"/>
        <end position="31"/>
    </location>
</feature>
<dbReference type="InterPro" id="IPR039934">
    <property type="entry name" value="C2CD2/C2CD2L"/>
</dbReference>
<evidence type="ECO:0000256" key="1">
    <source>
        <dbReference type="SAM" id="MobiDB-lite"/>
    </source>
</evidence>
<name>A0AA40HS83_CNENI</name>
<feature type="compositionally biased region" description="Basic residues" evidence="1">
    <location>
        <begin position="662"/>
        <end position="671"/>
    </location>
</feature>
<evidence type="ECO:0000313" key="4">
    <source>
        <dbReference type="EMBL" id="KAK1336430.1"/>
    </source>
</evidence>
<gene>
    <name evidence="4" type="ORF">QTO34_004237</name>
</gene>
<sequence>MEPGRALRDAGWAALLVLFAASLLTVLGWLLQSARGWWRRGAPGDRSPGPAPAAEPGGPLRELGVWRSLLRLRAAPTGAPGEPGVRGLLASLFAFKSFRENWQRAWVRALNEQACRAGSSIQIAFEEVPQLFPRASIGHVTCVDQSENTMVLHCQLSAEEVMFPVSVTQQSPAAVSMETYHITLTLPPTQLEINLKEIPGEGLLVSWAFRNRPDLSLTVRPKLQARERGEEQVEVSTIEELIEDAIVSTQPAMMVNLRACSAPGGLVPSEKPLTLSQAQPASPRPTRLLLRQLRASHLGNELEGTGDLRCMAELDNPMQQTWTKSARAGPEVAWTEDLALDLGPQSRELVLRVLRSSHCGDAELLGQATLPVGSPSRPLSRRQVCPLTPGPGTALGPAATVAVEKVELDRTIMPDGTIVTTVTTVQSRPRTVDGKSADSPSRSPSKVEVTEKTTVLSESGGPSSASHSSSPGESHLANGLDPVAETAIRQLTEPSGRAAKKTPTKRSTLIISGVSKVPIAQDELALSLGYAASLEALAQDCAGDGSGPSPPPSDPPAAFPGALDALSSPTSVQEADETTRSDISERPSVDDVESETGSTGALETRSLKDHKVSFLRSGTKLIFRRRPRQKEAGLSQSHDDLSDAMASPSVRKKAGSFSRRLIKRFSFKSKPKANGSPSPQL</sequence>
<organism evidence="4 5">
    <name type="scientific">Cnephaeus nilssonii</name>
    <name type="common">Northern bat</name>
    <name type="synonym">Eptesicus nilssonii</name>
    <dbReference type="NCBI Taxonomy" id="3371016"/>
    <lineage>
        <taxon>Eukaryota</taxon>
        <taxon>Metazoa</taxon>
        <taxon>Chordata</taxon>
        <taxon>Craniata</taxon>
        <taxon>Vertebrata</taxon>
        <taxon>Euteleostomi</taxon>
        <taxon>Mammalia</taxon>
        <taxon>Eutheria</taxon>
        <taxon>Laurasiatheria</taxon>
        <taxon>Chiroptera</taxon>
        <taxon>Yangochiroptera</taxon>
        <taxon>Vespertilionidae</taxon>
        <taxon>Cnephaeus</taxon>
    </lineage>
</organism>
<dbReference type="Pfam" id="PF18696">
    <property type="entry name" value="SMP_C2CD2L"/>
    <property type="match status" value="1"/>
</dbReference>
<comment type="caution">
    <text evidence="4">The sequence shown here is derived from an EMBL/GenBank/DDBJ whole genome shotgun (WGS) entry which is preliminary data.</text>
</comment>
<dbReference type="GO" id="GO:0035091">
    <property type="term" value="F:phosphatidylinositol binding"/>
    <property type="evidence" value="ECO:0007669"/>
    <property type="project" value="TreeGrafter"/>
</dbReference>
<keyword evidence="2" id="KW-1133">Transmembrane helix</keyword>
<evidence type="ECO:0000259" key="3">
    <source>
        <dbReference type="PROSITE" id="PS50004"/>
    </source>
</evidence>
<keyword evidence="2" id="KW-0812">Transmembrane</keyword>
<dbReference type="PANTHER" id="PTHR21119:SF8">
    <property type="entry name" value="PHOSPHOLIPID TRANSFER PROTEIN C2CD2L"/>
    <property type="match status" value="1"/>
</dbReference>
<dbReference type="GO" id="GO:0098592">
    <property type="term" value="C:cytoplasmic side of apical plasma membrane"/>
    <property type="evidence" value="ECO:0007669"/>
    <property type="project" value="TreeGrafter"/>
</dbReference>
<dbReference type="GO" id="GO:0008526">
    <property type="term" value="F:phosphatidylinositol transfer activity"/>
    <property type="evidence" value="ECO:0007669"/>
    <property type="project" value="TreeGrafter"/>
</dbReference>
<feature type="compositionally biased region" description="Basic and acidic residues" evidence="1">
    <location>
        <begin position="577"/>
        <end position="589"/>
    </location>
</feature>
<feature type="compositionally biased region" description="Pro residues" evidence="1">
    <location>
        <begin position="548"/>
        <end position="558"/>
    </location>
</feature>
<feature type="region of interest" description="Disordered" evidence="1">
    <location>
        <begin position="422"/>
        <end position="478"/>
    </location>
</feature>
<evidence type="ECO:0000313" key="5">
    <source>
        <dbReference type="Proteomes" id="UP001177744"/>
    </source>
</evidence>
<dbReference type="AlphaFoldDB" id="A0AA40HS83"/>
<dbReference type="PROSITE" id="PS50004">
    <property type="entry name" value="C2"/>
    <property type="match status" value="1"/>
</dbReference>
<dbReference type="SUPFAM" id="SSF49562">
    <property type="entry name" value="C2 domain (Calcium/lipid-binding domain, CaLB)"/>
    <property type="match status" value="1"/>
</dbReference>
<dbReference type="CDD" id="cd21683">
    <property type="entry name" value="SMP_C2CD2L"/>
    <property type="match status" value="1"/>
</dbReference>
<feature type="compositionally biased region" description="Low complexity" evidence="1">
    <location>
        <begin position="456"/>
        <end position="477"/>
    </location>
</feature>
<dbReference type="EMBL" id="JAULJE010000013">
    <property type="protein sequence ID" value="KAK1336430.1"/>
    <property type="molecule type" value="Genomic_DNA"/>
</dbReference>
<dbReference type="Proteomes" id="UP001177744">
    <property type="component" value="Unassembled WGS sequence"/>
</dbReference>
<proteinExistence type="predicted"/>
<accession>A0AA40HS83</accession>